<sequence length="100" mass="10792">MLRDGDDGLRISWERASPWNPSTERALAGKGEDGVLVVALNRPEVRDALASAVAVSIIATTTTSRRWRRGGLHSTSRRLALVVLRQKSPVLTSGSSQLSV</sequence>
<evidence type="ECO:0000313" key="1">
    <source>
        <dbReference type="EMBL" id="GAA2444176.1"/>
    </source>
</evidence>
<organism evidence="1 2">
    <name type="scientific">Actinomadura vinacea</name>
    <dbReference type="NCBI Taxonomy" id="115336"/>
    <lineage>
        <taxon>Bacteria</taxon>
        <taxon>Bacillati</taxon>
        <taxon>Actinomycetota</taxon>
        <taxon>Actinomycetes</taxon>
        <taxon>Streptosporangiales</taxon>
        <taxon>Thermomonosporaceae</taxon>
        <taxon>Actinomadura</taxon>
    </lineage>
</organism>
<dbReference type="EMBL" id="BAAARW010000027">
    <property type="protein sequence ID" value="GAA2444176.1"/>
    <property type="molecule type" value="Genomic_DNA"/>
</dbReference>
<gene>
    <name evidence="1" type="ORF">GCM10010191_71090</name>
</gene>
<keyword evidence="2" id="KW-1185">Reference proteome</keyword>
<evidence type="ECO:0000313" key="2">
    <source>
        <dbReference type="Proteomes" id="UP001501231"/>
    </source>
</evidence>
<proteinExistence type="predicted"/>
<name>A0ABN3JYP9_9ACTN</name>
<dbReference type="Proteomes" id="UP001501231">
    <property type="component" value="Unassembled WGS sequence"/>
</dbReference>
<protein>
    <submittedName>
        <fullName evidence="1">Uncharacterized protein</fullName>
    </submittedName>
</protein>
<comment type="caution">
    <text evidence="1">The sequence shown here is derived from an EMBL/GenBank/DDBJ whole genome shotgun (WGS) entry which is preliminary data.</text>
</comment>
<accession>A0ABN3JYP9</accession>
<reference evidence="1 2" key="1">
    <citation type="journal article" date="2019" name="Int. J. Syst. Evol. Microbiol.">
        <title>The Global Catalogue of Microorganisms (GCM) 10K type strain sequencing project: providing services to taxonomists for standard genome sequencing and annotation.</title>
        <authorList>
            <consortium name="The Broad Institute Genomics Platform"/>
            <consortium name="The Broad Institute Genome Sequencing Center for Infectious Disease"/>
            <person name="Wu L."/>
            <person name="Ma J."/>
        </authorList>
    </citation>
    <scope>NUCLEOTIDE SEQUENCE [LARGE SCALE GENOMIC DNA]</scope>
    <source>
        <strain evidence="1 2">JCM 3325</strain>
    </source>
</reference>